<gene>
    <name evidence="2" type="ORF">LWI29_002945</name>
</gene>
<feature type="compositionally biased region" description="Polar residues" evidence="1">
    <location>
        <begin position="69"/>
        <end position="82"/>
    </location>
</feature>
<sequence>MKKKELDSIERLARAEQEIKRLTEGALTFFKEGKLDVSREESSVPVTKVESKPKRKRRNKRTCELHPQKMSTNKRNGSYNHGSNWVRQVWMRKDELKVTERGGTIGLKKSGNEYVVVTSPPAEESSSNKDLIKLKCKFEKSEFG</sequence>
<dbReference type="Proteomes" id="UP001168877">
    <property type="component" value="Unassembled WGS sequence"/>
</dbReference>
<keyword evidence="3" id="KW-1185">Reference proteome</keyword>
<organism evidence="2 3">
    <name type="scientific">Acer saccharum</name>
    <name type="common">Sugar maple</name>
    <dbReference type="NCBI Taxonomy" id="4024"/>
    <lineage>
        <taxon>Eukaryota</taxon>
        <taxon>Viridiplantae</taxon>
        <taxon>Streptophyta</taxon>
        <taxon>Embryophyta</taxon>
        <taxon>Tracheophyta</taxon>
        <taxon>Spermatophyta</taxon>
        <taxon>Magnoliopsida</taxon>
        <taxon>eudicotyledons</taxon>
        <taxon>Gunneridae</taxon>
        <taxon>Pentapetalae</taxon>
        <taxon>rosids</taxon>
        <taxon>malvids</taxon>
        <taxon>Sapindales</taxon>
        <taxon>Sapindaceae</taxon>
        <taxon>Hippocastanoideae</taxon>
        <taxon>Acereae</taxon>
        <taxon>Acer</taxon>
    </lineage>
</organism>
<comment type="caution">
    <text evidence="2">The sequence shown here is derived from an EMBL/GenBank/DDBJ whole genome shotgun (WGS) entry which is preliminary data.</text>
</comment>
<proteinExistence type="predicted"/>
<protein>
    <submittedName>
        <fullName evidence="2">Uncharacterized protein</fullName>
    </submittedName>
</protein>
<reference evidence="2" key="1">
    <citation type="journal article" date="2022" name="Plant J.">
        <title>Strategies of tolerance reflected in two North American maple genomes.</title>
        <authorList>
            <person name="McEvoy S.L."/>
            <person name="Sezen U.U."/>
            <person name="Trouern-Trend A."/>
            <person name="McMahon S.M."/>
            <person name="Schaberg P.G."/>
            <person name="Yang J."/>
            <person name="Wegrzyn J.L."/>
            <person name="Swenson N.G."/>
        </authorList>
    </citation>
    <scope>NUCLEOTIDE SEQUENCE</scope>
    <source>
        <strain evidence="2">NS2018</strain>
    </source>
</reference>
<reference evidence="2" key="2">
    <citation type="submission" date="2023-06" db="EMBL/GenBank/DDBJ databases">
        <authorList>
            <person name="Swenson N.G."/>
            <person name="Wegrzyn J.L."/>
            <person name="Mcevoy S.L."/>
        </authorList>
    </citation>
    <scope>NUCLEOTIDE SEQUENCE</scope>
    <source>
        <strain evidence="2">NS2018</strain>
        <tissue evidence="2">Leaf</tissue>
    </source>
</reference>
<name>A0AA39RAP8_ACESA</name>
<feature type="region of interest" description="Disordered" evidence="1">
    <location>
        <begin position="39"/>
        <end position="82"/>
    </location>
</feature>
<dbReference type="AlphaFoldDB" id="A0AA39RAP8"/>
<evidence type="ECO:0000313" key="2">
    <source>
        <dbReference type="EMBL" id="KAK0570540.1"/>
    </source>
</evidence>
<evidence type="ECO:0000313" key="3">
    <source>
        <dbReference type="Proteomes" id="UP001168877"/>
    </source>
</evidence>
<dbReference type="EMBL" id="JAUESC010000388">
    <property type="protein sequence ID" value="KAK0570540.1"/>
    <property type="molecule type" value="Genomic_DNA"/>
</dbReference>
<accession>A0AA39RAP8</accession>
<evidence type="ECO:0000256" key="1">
    <source>
        <dbReference type="SAM" id="MobiDB-lite"/>
    </source>
</evidence>